<evidence type="ECO:0000313" key="1">
    <source>
        <dbReference type="EMBL" id="THG52909.1"/>
    </source>
</evidence>
<proteinExistence type="predicted"/>
<dbReference type="Proteomes" id="UP000305401">
    <property type="component" value="Unassembled WGS sequence"/>
</dbReference>
<dbReference type="EMBL" id="SSTG01000040">
    <property type="protein sequence ID" value="THG52909.1"/>
    <property type="molecule type" value="Genomic_DNA"/>
</dbReference>
<accession>A0AC61S6A4</accession>
<comment type="caution">
    <text evidence="1">The sequence shown here is derived from an EMBL/GenBank/DDBJ whole genome shotgun (WGS) entry which is preliminary data.</text>
</comment>
<sequence length="422" mass="46142">MDFQIFPPEDGFPQATVSLPLSKSISNRALIINALTPNAIPLSKVALCDDTDAIVHALANPEEEIVNIGAAGTAMRFLTAYFAAKNDGRTRMIDGTGRMRMRPIKPLVDALRQCGAEIEYVGEEGYPPLRISGKQLHGGCITLTAGISSQFVSALLMTAPAMTDGLCLTLEGDIVSRPYIDMTIALMSHWGIECETSNSNKTISVPSGSYKAVEFNVEADWSAASYWFEIEAVSYGEIALKGLNDKSLQGDSHVARIFRNFGVEPDWETEYPLLKLAPSPDIAPRLELDMSDVPDLAQTVAVTCCLASVPFRLTGLKTLKIKETDRLGALCTELRKLSFVVESVDDCELVWNGLRIPHPTAGHPIAFDTYADHRMAMAFAPVALYVPGIVIRNAEVVSKSYPEFWKHLANAGFRIEPYPQQS</sequence>
<organism evidence="1 2">
    <name type="scientific">Muribaculum caecicola</name>
    <dbReference type="NCBI Taxonomy" id="3038144"/>
    <lineage>
        <taxon>Bacteria</taxon>
        <taxon>Pseudomonadati</taxon>
        <taxon>Bacteroidota</taxon>
        <taxon>Bacteroidia</taxon>
        <taxon>Bacteroidales</taxon>
        <taxon>Muribaculaceae</taxon>
        <taxon>Muribaculum</taxon>
    </lineage>
</organism>
<evidence type="ECO:0000313" key="2">
    <source>
        <dbReference type="Proteomes" id="UP000305401"/>
    </source>
</evidence>
<gene>
    <name evidence="1" type="ORF">E5990_04745</name>
</gene>
<name>A0AC61S6A4_9BACT</name>
<protein>
    <submittedName>
        <fullName evidence="1">3-phosphoshikimate 1-carboxyvinyltransferase</fullName>
    </submittedName>
</protein>
<keyword evidence="2" id="KW-1185">Reference proteome</keyword>
<reference evidence="1" key="1">
    <citation type="submission" date="2019-04" db="EMBL/GenBank/DDBJ databases">
        <title>Microbes associate with the intestines of laboratory mice.</title>
        <authorList>
            <person name="Navarre W."/>
            <person name="Wong E."/>
            <person name="Huang K.C."/>
            <person name="Tropini C."/>
            <person name="Ng K."/>
            <person name="Yu B."/>
        </authorList>
    </citation>
    <scope>NUCLEOTIDE SEQUENCE</scope>
    <source>
        <strain evidence="1">NM86_A22</strain>
    </source>
</reference>